<dbReference type="GO" id="GO:0008652">
    <property type="term" value="P:amino acid biosynthetic process"/>
    <property type="evidence" value="ECO:0007669"/>
    <property type="project" value="UniProtKB-ARBA"/>
</dbReference>
<name>A0A4Y8ULK3_9GAMM</name>
<dbReference type="InterPro" id="IPR036038">
    <property type="entry name" value="Aminotransferase-like"/>
</dbReference>
<comment type="pathway">
    <text evidence="5">Cofactor biosynthesis; tetrahydrofolate biosynthesis; 4-aminobenzoate from chorismate: step 2/2.</text>
</comment>
<keyword evidence="4" id="KW-0289">Folate biosynthesis</keyword>
<sequence length="286" mass="31697">MALVYLNGEYCPPEQAAISPMDRGFLFGDGLYEVIPCYHRAAVGFNLHLQRLTEGLAAIDIAGAPAPEQWRSICDRVLSSHTEQHLGLYLQVSRGVTPVRGHAFPAVATAPTVFVYAFAIAAPRPISRDHGSGYRVVTQRDQRWQRCDVKTTSLLGNVLHYQHGRNHGADETLLFNSAEQLTEASTANVFVLHNDTVFTAPLDHQLLPGVTRHILLDLLRRDGRYRVVEQAVSREQLAVADEVWITSSSREVVPVVAIDDVPVGDGKIGDGWLYAYTLYSNGKFDY</sequence>
<dbReference type="GO" id="GO:0005829">
    <property type="term" value="C:cytosol"/>
    <property type="evidence" value="ECO:0007669"/>
    <property type="project" value="TreeGrafter"/>
</dbReference>
<dbReference type="InterPro" id="IPR043132">
    <property type="entry name" value="BCAT-like_C"/>
</dbReference>
<comment type="catalytic activity">
    <reaction evidence="7">
        <text>4-amino-4-deoxychorismate = 4-aminobenzoate + pyruvate + H(+)</text>
        <dbReference type="Rhea" id="RHEA:16201"/>
        <dbReference type="ChEBI" id="CHEBI:15361"/>
        <dbReference type="ChEBI" id="CHEBI:15378"/>
        <dbReference type="ChEBI" id="CHEBI:17836"/>
        <dbReference type="ChEBI" id="CHEBI:58406"/>
        <dbReference type="EC" id="4.1.3.38"/>
    </reaction>
</comment>
<dbReference type="InterPro" id="IPR050571">
    <property type="entry name" value="Class-IV_PLP-Dep_Aminotrnsfr"/>
</dbReference>
<evidence type="ECO:0000256" key="1">
    <source>
        <dbReference type="ARBA" id="ARBA00001933"/>
    </source>
</evidence>
<dbReference type="SUPFAM" id="SSF56752">
    <property type="entry name" value="D-aminoacid aminotransferase-like PLP-dependent enzymes"/>
    <property type="match status" value="1"/>
</dbReference>
<dbReference type="Gene3D" id="3.30.470.10">
    <property type="match status" value="1"/>
</dbReference>
<dbReference type="GO" id="GO:0008483">
    <property type="term" value="F:transaminase activity"/>
    <property type="evidence" value="ECO:0007669"/>
    <property type="project" value="UniProtKB-KW"/>
</dbReference>
<evidence type="ECO:0000256" key="8">
    <source>
        <dbReference type="ARBA" id="ARBA00054027"/>
    </source>
</evidence>
<evidence type="ECO:0000313" key="13">
    <source>
        <dbReference type="EMBL" id="TFH69358.1"/>
    </source>
</evidence>
<evidence type="ECO:0000256" key="9">
    <source>
        <dbReference type="ARBA" id="ARBA00069174"/>
    </source>
</evidence>
<comment type="cofactor">
    <cofactor evidence="1 12">
        <name>pyridoxal 5'-phosphate</name>
        <dbReference type="ChEBI" id="CHEBI:597326"/>
    </cofactor>
</comment>
<evidence type="ECO:0000256" key="7">
    <source>
        <dbReference type="ARBA" id="ARBA00049529"/>
    </source>
</evidence>
<dbReference type="InterPro" id="IPR043131">
    <property type="entry name" value="BCAT-like_N"/>
</dbReference>
<keyword evidence="13" id="KW-0032">Aminotransferase</keyword>
<evidence type="ECO:0000256" key="2">
    <source>
        <dbReference type="ARBA" id="ARBA00009320"/>
    </source>
</evidence>
<keyword evidence="13" id="KW-0808">Transferase</keyword>
<dbReference type="Gene3D" id="3.20.10.10">
    <property type="entry name" value="D-amino Acid Aminotransferase, subunit A, domain 2"/>
    <property type="match status" value="1"/>
</dbReference>
<protein>
    <recommendedName>
        <fullName evidence="9">Aminodeoxychorismate lyase</fullName>
        <ecNumber evidence="6">4.1.3.38</ecNumber>
    </recommendedName>
    <alternativeName>
        <fullName evidence="10">4-amino-4-deoxychorismate lyase</fullName>
    </alternativeName>
</protein>
<dbReference type="EMBL" id="SPIA01000001">
    <property type="protein sequence ID" value="TFH69358.1"/>
    <property type="molecule type" value="Genomic_DNA"/>
</dbReference>
<reference evidence="13 14" key="1">
    <citation type="submission" date="2019-03" db="EMBL/GenBank/DDBJ databases">
        <title>Draft genome of Gammaproteobacteria bacterium LSUCC0057, a member of the SAR92 clade.</title>
        <authorList>
            <person name="Lanclos V.C."/>
            <person name="Doiron C."/>
            <person name="Henson M.W."/>
            <person name="Thrash J.C."/>
        </authorList>
    </citation>
    <scope>NUCLEOTIDE SEQUENCE [LARGE SCALE GENOMIC DNA]</scope>
    <source>
        <strain evidence="13 14">LSUCC0057</strain>
    </source>
</reference>
<evidence type="ECO:0000256" key="11">
    <source>
        <dbReference type="RuleBase" id="RU004106"/>
    </source>
</evidence>
<dbReference type="EC" id="4.1.3.38" evidence="6"/>
<comment type="similarity">
    <text evidence="2 11">Belongs to the class-IV pyridoxal-phosphate-dependent aminotransferase family.</text>
</comment>
<dbReference type="Pfam" id="PF01063">
    <property type="entry name" value="Aminotran_4"/>
    <property type="match status" value="1"/>
</dbReference>
<dbReference type="OrthoDB" id="21319at2"/>
<dbReference type="PANTHER" id="PTHR42743">
    <property type="entry name" value="AMINO-ACID AMINOTRANSFERASE"/>
    <property type="match status" value="1"/>
</dbReference>
<evidence type="ECO:0000256" key="12">
    <source>
        <dbReference type="RuleBase" id="RU004516"/>
    </source>
</evidence>
<evidence type="ECO:0000256" key="10">
    <source>
        <dbReference type="ARBA" id="ARBA00080135"/>
    </source>
</evidence>
<dbReference type="InterPro" id="IPR001544">
    <property type="entry name" value="Aminotrans_IV"/>
</dbReference>
<organism evidence="13 14">
    <name type="scientific">Gammaproteobacteria bacterium LSUCC0057</name>
    <dbReference type="NCBI Taxonomy" id="2559237"/>
    <lineage>
        <taxon>Bacteria</taxon>
        <taxon>Pseudomonadati</taxon>
        <taxon>Pseudomonadota</taxon>
        <taxon>Gammaproteobacteria</taxon>
        <taxon>Cellvibrionales</taxon>
        <taxon>Porticoccaceae</taxon>
        <taxon>SAR92 clade</taxon>
    </lineage>
</organism>
<evidence type="ECO:0000256" key="5">
    <source>
        <dbReference type="ARBA" id="ARBA00035633"/>
    </source>
</evidence>
<dbReference type="InterPro" id="IPR018300">
    <property type="entry name" value="Aminotrans_IV_CS"/>
</dbReference>
<proteinExistence type="inferred from homology"/>
<dbReference type="PANTHER" id="PTHR42743:SF10">
    <property type="entry name" value="D-ALANINE AMINOTRANSFERASE"/>
    <property type="match status" value="1"/>
</dbReference>
<dbReference type="FunFam" id="3.20.10.10:FF:000002">
    <property type="entry name" value="D-alanine aminotransferase"/>
    <property type="match status" value="1"/>
</dbReference>
<dbReference type="PROSITE" id="PS00770">
    <property type="entry name" value="AA_TRANSFER_CLASS_4"/>
    <property type="match status" value="1"/>
</dbReference>
<accession>A0A4Y8ULK3</accession>
<evidence type="ECO:0000256" key="6">
    <source>
        <dbReference type="ARBA" id="ARBA00035676"/>
    </source>
</evidence>
<evidence type="ECO:0000313" key="14">
    <source>
        <dbReference type="Proteomes" id="UP000298133"/>
    </source>
</evidence>
<comment type="caution">
    <text evidence="13">The sequence shown here is derived from an EMBL/GenBank/DDBJ whole genome shotgun (WGS) entry which is preliminary data.</text>
</comment>
<gene>
    <name evidence="13" type="ORF">E3W66_03720</name>
</gene>
<evidence type="ECO:0000256" key="3">
    <source>
        <dbReference type="ARBA" id="ARBA00022898"/>
    </source>
</evidence>
<dbReference type="AlphaFoldDB" id="A0A4Y8ULK3"/>
<comment type="function">
    <text evidence="8">Involved in the biosynthesis of p-aminobenzoate (PABA), a precursor of tetrahydrofolate. Converts 4-amino-4-deoxychorismate into 4-aminobenzoate (PABA) and pyruvate.</text>
</comment>
<evidence type="ECO:0000256" key="4">
    <source>
        <dbReference type="ARBA" id="ARBA00022909"/>
    </source>
</evidence>
<dbReference type="Proteomes" id="UP000298133">
    <property type="component" value="Unassembled WGS sequence"/>
</dbReference>
<dbReference type="GO" id="GO:0008696">
    <property type="term" value="F:4-amino-4-deoxychorismate lyase activity"/>
    <property type="evidence" value="ECO:0007669"/>
    <property type="project" value="UniProtKB-EC"/>
</dbReference>
<dbReference type="GO" id="GO:0046656">
    <property type="term" value="P:folic acid biosynthetic process"/>
    <property type="evidence" value="ECO:0007669"/>
    <property type="project" value="UniProtKB-KW"/>
</dbReference>
<keyword evidence="3 12" id="KW-0663">Pyridoxal phosphate</keyword>
<keyword evidence="14" id="KW-1185">Reference proteome</keyword>